<dbReference type="InterPro" id="IPR017825">
    <property type="entry name" value="Lycopene_cyclase_dom"/>
</dbReference>
<reference evidence="9" key="1">
    <citation type="submission" date="2023-02" db="EMBL/GenBank/DDBJ databases">
        <title>Georgenia sp.10Sc9-8, isolated from a soil sample collected from the Taklamakan desert.</title>
        <authorList>
            <person name="Liu S."/>
        </authorList>
    </citation>
    <scope>NUCLEOTIDE SEQUENCE</scope>
    <source>
        <strain evidence="9">10Sc9-8</strain>
    </source>
</reference>
<comment type="subcellular location">
    <subcellularLocation>
        <location evidence="1">Membrane</location>
        <topology evidence="1">Multi-pass membrane protein</topology>
    </subcellularLocation>
</comment>
<evidence type="ECO:0000313" key="10">
    <source>
        <dbReference type="Proteomes" id="UP001165561"/>
    </source>
</evidence>
<keyword evidence="10" id="KW-1185">Reference proteome</keyword>
<feature type="transmembrane region" description="Helical" evidence="8">
    <location>
        <begin position="6"/>
        <end position="28"/>
    </location>
</feature>
<evidence type="ECO:0000256" key="2">
    <source>
        <dbReference type="ARBA" id="ARBA00004829"/>
    </source>
</evidence>
<feature type="transmembrane region" description="Helical" evidence="8">
    <location>
        <begin position="35"/>
        <end position="60"/>
    </location>
</feature>
<evidence type="ECO:0000256" key="3">
    <source>
        <dbReference type="ARBA" id="ARBA00022692"/>
    </source>
</evidence>
<evidence type="ECO:0000256" key="4">
    <source>
        <dbReference type="ARBA" id="ARBA00022746"/>
    </source>
</evidence>
<evidence type="ECO:0000313" key="9">
    <source>
        <dbReference type="EMBL" id="MDD9206393.1"/>
    </source>
</evidence>
<keyword evidence="7" id="KW-0413">Isomerase</keyword>
<gene>
    <name evidence="9" type="ORF">PU560_07915</name>
</gene>
<keyword evidence="5 8" id="KW-1133">Transmembrane helix</keyword>
<dbReference type="NCBIfam" id="TIGR03462">
    <property type="entry name" value="CarR_dom_SF"/>
    <property type="match status" value="1"/>
</dbReference>
<keyword evidence="3 8" id="KW-0812">Transmembrane</keyword>
<name>A0ABT5TWG6_9MICO</name>
<proteinExistence type="predicted"/>
<evidence type="ECO:0000256" key="8">
    <source>
        <dbReference type="SAM" id="Phobius"/>
    </source>
</evidence>
<dbReference type="Proteomes" id="UP001165561">
    <property type="component" value="Unassembled WGS sequence"/>
</dbReference>
<sequence>MSAVYLLALGVSLAGMVILDHRFGLFFFRSPRHAAVVLAVGVAFFLVWDLAGIGLGVFFRGQTDYMTGLLLAPELPVEELVFLTFLSYLTMNLYTGALRLLGDRAP</sequence>
<protein>
    <submittedName>
        <fullName evidence="9">Lycopene cyclase domain-containing protein</fullName>
    </submittedName>
</protein>
<keyword evidence="6 8" id="KW-0472">Membrane</keyword>
<evidence type="ECO:0000256" key="1">
    <source>
        <dbReference type="ARBA" id="ARBA00004141"/>
    </source>
</evidence>
<evidence type="ECO:0000256" key="7">
    <source>
        <dbReference type="ARBA" id="ARBA00023235"/>
    </source>
</evidence>
<comment type="pathway">
    <text evidence="2">Carotenoid biosynthesis.</text>
</comment>
<comment type="caution">
    <text evidence="9">The sequence shown here is derived from an EMBL/GenBank/DDBJ whole genome shotgun (WGS) entry which is preliminary data.</text>
</comment>
<evidence type="ECO:0000256" key="6">
    <source>
        <dbReference type="ARBA" id="ARBA00023136"/>
    </source>
</evidence>
<evidence type="ECO:0000256" key="5">
    <source>
        <dbReference type="ARBA" id="ARBA00022989"/>
    </source>
</evidence>
<dbReference type="EMBL" id="JARACI010000872">
    <property type="protein sequence ID" value="MDD9206393.1"/>
    <property type="molecule type" value="Genomic_DNA"/>
</dbReference>
<accession>A0ABT5TWG6</accession>
<feature type="transmembrane region" description="Helical" evidence="8">
    <location>
        <begin position="80"/>
        <end position="101"/>
    </location>
</feature>
<organism evidence="9 10">
    <name type="scientific">Georgenia halotolerans</name>
    <dbReference type="NCBI Taxonomy" id="3028317"/>
    <lineage>
        <taxon>Bacteria</taxon>
        <taxon>Bacillati</taxon>
        <taxon>Actinomycetota</taxon>
        <taxon>Actinomycetes</taxon>
        <taxon>Micrococcales</taxon>
        <taxon>Bogoriellaceae</taxon>
        <taxon>Georgenia</taxon>
    </lineage>
</organism>
<keyword evidence="4" id="KW-0125">Carotenoid biosynthesis</keyword>